<dbReference type="SUPFAM" id="SSF46689">
    <property type="entry name" value="Homeodomain-like"/>
    <property type="match status" value="1"/>
</dbReference>
<dbReference type="Proteomes" id="UP001589645">
    <property type="component" value="Unassembled WGS sequence"/>
</dbReference>
<dbReference type="EMBL" id="JBHMEP010000006">
    <property type="protein sequence ID" value="MFB9136542.1"/>
    <property type="molecule type" value="Genomic_DNA"/>
</dbReference>
<dbReference type="PROSITE" id="PS50977">
    <property type="entry name" value="HTH_TETR_2"/>
    <property type="match status" value="1"/>
</dbReference>
<gene>
    <name evidence="4" type="ORF">ACFFUV_16355</name>
</gene>
<comment type="caution">
    <text evidence="4">The sequence shown here is derived from an EMBL/GenBank/DDBJ whole genome shotgun (WGS) entry which is preliminary data.</text>
</comment>
<sequence>MPKRSKEDTEITIQKIMDAVVDQLIRLGYDKMSYTTLSQQTGVSRTGISHHFPKKTDFTSALDGRIFRMFVQYLDFENKIEDFTDSWMKALNNQEFLAILRLLFHHIVTAQPAHDFAANGIERLYKTTENQFGDESKKQLEWLVGKSLIYMAK</sequence>
<evidence type="ECO:0000313" key="4">
    <source>
        <dbReference type="EMBL" id="MFB9136542.1"/>
    </source>
</evidence>
<keyword evidence="5" id="KW-1185">Reference proteome</keyword>
<dbReference type="RefSeq" id="WP_390194738.1">
    <property type="nucleotide sequence ID" value="NZ_JBHMEP010000006.1"/>
</dbReference>
<accession>A0ABV5HS50</accession>
<evidence type="ECO:0000256" key="1">
    <source>
        <dbReference type="ARBA" id="ARBA00023125"/>
    </source>
</evidence>
<evidence type="ECO:0000313" key="5">
    <source>
        <dbReference type="Proteomes" id="UP001589645"/>
    </source>
</evidence>
<proteinExistence type="predicted"/>
<keyword evidence="1 2" id="KW-0238">DNA-binding</keyword>
<dbReference type="Pfam" id="PF18285">
    <property type="entry name" value="LuxT_C"/>
    <property type="match status" value="1"/>
</dbReference>
<evidence type="ECO:0000259" key="3">
    <source>
        <dbReference type="PROSITE" id="PS50977"/>
    </source>
</evidence>
<protein>
    <submittedName>
        <fullName evidence="4">TetR/AcrR family transcriptional regulator</fullName>
    </submittedName>
</protein>
<reference evidence="4 5" key="1">
    <citation type="submission" date="2024-09" db="EMBL/GenBank/DDBJ databases">
        <authorList>
            <person name="Sun Q."/>
            <person name="Mori K."/>
        </authorList>
    </citation>
    <scope>NUCLEOTIDE SEQUENCE [LARGE SCALE GENOMIC DNA]</scope>
    <source>
        <strain evidence="4 5">CECT 8064</strain>
    </source>
</reference>
<dbReference type="Gene3D" id="1.10.357.10">
    <property type="entry name" value="Tetracycline Repressor, domain 2"/>
    <property type="match status" value="1"/>
</dbReference>
<name>A0ABV5HS50_9VIBR</name>
<feature type="domain" description="HTH tetR-type" evidence="3">
    <location>
        <begin position="10"/>
        <end position="70"/>
    </location>
</feature>
<feature type="DNA-binding region" description="H-T-H motif" evidence="2">
    <location>
        <begin position="33"/>
        <end position="52"/>
    </location>
</feature>
<organism evidence="4 5">
    <name type="scientific">Vibrio olivae</name>
    <dbReference type="NCBI Taxonomy" id="1243002"/>
    <lineage>
        <taxon>Bacteria</taxon>
        <taxon>Pseudomonadati</taxon>
        <taxon>Pseudomonadota</taxon>
        <taxon>Gammaproteobacteria</taxon>
        <taxon>Vibrionales</taxon>
        <taxon>Vibrionaceae</taxon>
        <taxon>Vibrio</taxon>
    </lineage>
</organism>
<evidence type="ECO:0000256" key="2">
    <source>
        <dbReference type="PROSITE-ProRule" id="PRU00335"/>
    </source>
</evidence>
<dbReference type="InterPro" id="IPR001647">
    <property type="entry name" value="HTH_TetR"/>
</dbReference>
<dbReference type="InterPro" id="IPR009057">
    <property type="entry name" value="Homeodomain-like_sf"/>
</dbReference>